<feature type="binding site" evidence="4">
    <location>
        <position position="77"/>
    </location>
    <ligand>
        <name>ATP</name>
        <dbReference type="ChEBI" id="CHEBI:30616"/>
    </ligand>
</feature>
<comment type="caution">
    <text evidence="7">The sequence shown here is derived from an EMBL/GenBank/DDBJ whole genome shotgun (WGS) entry which is preliminary data.</text>
</comment>
<dbReference type="PROSITE" id="PS00108">
    <property type="entry name" value="PROTEIN_KINASE_ST"/>
    <property type="match status" value="1"/>
</dbReference>
<feature type="compositionally biased region" description="Basic residues" evidence="5">
    <location>
        <begin position="380"/>
        <end position="392"/>
    </location>
</feature>
<keyword evidence="2 4" id="KW-0547">Nucleotide-binding</keyword>
<feature type="domain" description="Protein kinase" evidence="6">
    <location>
        <begin position="43"/>
        <end position="331"/>
    </location>
</feature>
<evidence type="ECO:0000256" key="1">
    <source>
        <dbReference type="ARBA" id="ARBA00012513"/>
    </source>
</evidence>
<feature type="compositionally biased region" description="Basic residues" evidence="5">
    <location>
        <begin position="491"/>
        <end position="501"/>
    </location>
</feature>
<keyword evidence="7" id="KW-0808">Transferase</keyword>
<keyword evidence="7" id="KW-0418">Kinase</keyword>
<dbReference type="GO" id="GO:0005524">
    <property type="term" value="F:ATP binding"/>
    <property type="evidence" value="ECO:0007669"/>
    <property type="project" value="UniProtKB-UniRule"/>
</dbReference>
<protein>
    <recommendedName>
        <fullName evidence="1">non-specific serine/threonine protein kinase</fullName>
        <ecNumber evidence="1">2.7.11.1</ecNumber>
    </recommendedName>
</protein>
<name>A0A9Q1CG68_HOLLE</name>
<feature type="compositionally biased region" description="Low complexity" evidence="5">
    <location>
        <begin position="362"/>
        <end position="371"/>
    </location>
</feature>
<dbReference type="OrthoDB" id="2687620at2759"/>
<gene>
    <name evidence="7" type="ORF">HOLleu_07108</name>
</gene>
<evidence type="ECO:0000313" key="8">
    <source>
        <dbReference type="Proteomes" id="UP001152320"/>
    </source>
</evidence>
<feature type="region of interest" description="Disordered" evidence="5">
    <location>
        <begin position="1"/>
        <end position="25"/>
    </location>
</feature>
<accession>A0A9Q1CG68</accession>
<organism evidence="7 8">
    <name type="scientific">Holothuria leucospilota</name>
    <name type="common">Black long sea cucumber</name>
    <name type="synonym">Mertensiothuria leucospilota</name>
    <dbReference type="NCBI Taxonomy" id="206669"/>
    <lineage>
        <taxon>Eukaryota</taxon>
        <taxon>Metazoa</taxon>
        <taxon>Echinodermata</taxon>
        <taxon>Eleutherozoa</taxon>
        <taxon>Echinozoa</taxon>
        <taxon>Holothuroidea</taxon>
        <taxon>Aspidochirotacea</taxon>
        <taxon>Aspidochirotida</taxon>
        <taxon>Holothuriidae</taxon>
        <taxon>Holothuria</taxon>
    </lineage>
</organism>
<keyword evidence="3 4" id="KW-0067">ATP-binding</keyword>
<feature type="compositionally biased region" description="Low complexity" evidence="5">
    <location>
        <begin position="1"/>
        <end position="13"/>
    </location>
</feature>
<evidence type="ECO:0000313" key="7">
    <source>
        <dbReference type="EMBL" id="KAJ8044376.1"/>
    </source>
</evidence>
<dbReference type="PROSITE" id="PS50011">
    <property type="entry name" value="PROTEIN_KINASE_DOM"/>
    <property type="match status" value="1"/>
</dbReference>
<keyword evidence="8" id="KW-1185">Reference proteome</keyword>
<dbReference type="InterPro" id="IPR011009">
    <property type="entry name" value="Kinase-like_dom_sf"/>
</dbReference>
<dbReference type="InterPro" id="IPR017441">
    <property type="entry name" value="Protein_kinase_ATP_BS"/>
</dbReference>
<reference evidence="7" key="1">
    <citation type="submission" date="2021-10" db="EMBL/GenBank/DDBJ databases">
        <title>Tropical sea cucumber genome reveals ecological adaptation and Cuvierian tubules defense mechanism.</title>
        <authorList>
            <person name="Chen T."/>
        </authorList>
    </citation>
    <scope>NUCLEOTIDE SEQUENCE</scope>
    <source>
        <strain evidence="7">Nanhai2018</strain>
        <tissue evidence="7">Muscle</tissue>
    </source>
</reference>
<dbReference type="EC" id="2.7.11.1" evidence="1"/>
<feature type="compositionally biased region" description="Basic residues" evidence="5">
    <location>
        <begin position="455"/>
        <end position="475"/>
    </location>
</feature>
<dbReference type="SUPFAM" id="SSF56112">
    <property type="entry name" value="Protein kinase-like (PK-like)"/>
    <property type="match status" value="1"/>
</dbReference>
<dbReference type="Proteomes" id="UP001152320">
    <property type="component" value="Chromosome 3"/>
</dbReference>
<dbReference type="PANTHER" id="PTHR11909">
    <property type="entry name" value="CASEIN KINASE-RELATED"/>
    <property type="match status" value="1"/>
</dbReference>
<dbReference type="Pfam" id="PF00069">
    <property type="entry name" value="Pkinase"/>
    <property type="match status" value="1"/>
</dbReference>
<dbReference type="GO" id="GO:0004674">
    <property type="term" value="F:protein serine/threonine kinase activity"/>
    <property type="evidence" value="ECO:0007669"/>
    <property type="project" value="UniProtKB-EC"/>
</dbReference>
<dbReference type="CDD" id="cd14015">
    <property type="entry name" value="STKc_VRK"/>
    <property type="match status" value="1"/>
</dbReference>
<evidence type="ECO:0000256" key="4">
    <source>
        <dbReference type="PROSITE-ProRule" id="PRU10141"/>
    </source>
</evidence>
<evidence type="ECO:0000256" key="3">
    <source>
        <dbReference type="ARBA" id="ARBA00022840"/>
    </source>
</evidence>
<dbReference type="InterPro" id="IPR000719">
    <property type="entry name" value="Prot_kinase_dom"/>
</dbReference>
<evidence type="ECO:0000259" key="6">
    <source>
        <dbReference type="PROSITE" id="PS50011"/>
    </source>
</evidence>
<dbReference type="SMART" id="SM00220">
    <property type="entry name" value="S_TKc"/>
    <property type="match status" value="1"/>
</dbReference>
<dbReference type="EMBL" id="JAIZAY010000003">
    <property type="protein sequence ID" value="KAJ8044376.1"/>
    <property type="molecule type" value="Genomic_DNA"/>
</dbReference>
<dbReference type="Gene3D" id="1.10.510.10">
    <property type="entry name" value="Transferase(Phosphotransferase) domain 1"/>
    <property type="match status" value="1"/>
</dbReference>
<evidence type="ECO:0000256" key="2">
    <source>
        <dbReference type="ARBA" id="ARBA00022741"/>
    </source>
</evidence>
<feature type="compositionally biased region" description="Acidic residues" evidence="5">
    <location>
        <begin position="396"/>
        <end position="407"/>
    </location>
</feature>
<dbReference type="AlphaFoldDB" id="A0A9Q1CG68"/>
<proteinExistence type="predicted"/>
<feature type="region of interest" description="Disordered" evidence="5">
    <location>
        <begin position="351"/>
        <end position="501"/>
    </location>
</feature>
<evidence type="ECO:0000256" key="5">
    <source>
        <dbReference type="SAM" id="MobiDB-lite"/>
    </source>
</evidence>
<sequence>MPRAANSAAGAKPAPKKRRANAYKMPDPLPLGEVLTDIRKKQWSLGQSVGKGGFGEIYLAKEHKDGASKGEYSYVIKIEPHENGPLFCELHFYQRAAKPETIDGWKRKHKLAHLGVPKYIASGQHEHGSTKYRFLVMERFGEDLFHKLKACHHQFSPKLTYTIAIQIVDALEYLHSYGYVHADIKGANLLLGYGTKAKDQVFLVDFGLASRYMPDGSHRKYDPNPKKAHDGTLEYTSRDAHHGVSPSRRADFEILGYNLVHWLSGKLPWNGVSKEVEVQSQKEKHMSNIDSFLSTCFGKEKFAAELKEYLKYVEKLKYDESPNYSKVKDLFKKAIVASGSKNDGKLVFDTVSAKSPSKRSPSKSPAKRASSTPRGAAKTAPKKVASKPAKRKSNSDIDDDNDTDDAGDAGAKKRGRKVASSSGTETPSPRKRAVANDMEKKVPKNSPKVVTKPKQPTKRKAAPTKQLATKKRKRKVESTSIATQTSPGLKGLKKPRKKAGD</sequence>
<dbReference type="PROSITE" id="PS00107">
    <property type="entry name" value="PROTEIN_KINASE_ATP"/>
    <property type="match status" value="1"/>
</dbReference>
<dbReference type="InterPro" id="IPR008271">
    <property type="entry name" value="Ser/Thr_kinase_AS"/>
</dbReference>
<feature type="region of interest" description="Disordered" evidence="5">
    <location>
        <begin position="217"/>
        <end position="242"/>
    </location>
</feature>
<dbReference type="InterPro" id="IPR050235">
    <property type="entry name" value="CK1_Ser-Thr_kinase"/>
</dbReference>